<dbReference type="InterPro" id="IPR013929">
    <property type="entry name" value="RPAP1_C"/>
</dbReference>
<dbReference type="OrthoDB" id="348201at2759"/>
<sequence>MDFEIIEHEIDTPQPPSAPTAPPNPSGFPQLAKLKQKRISKWKQRQLQSSNQEPPNPNPTPTPPPKSEAEKIHQENLDRLSKMSEDEIIKEREELLSGLDPNLIKSLLKRTEKREKKHEDKDEHGDGCGHDHHEHAEGYNGWIGAIRTPQGLSDLSQLDKEDVEKALGISSVSFADDIGNQEEPKKDKSKKSVSFDKNVKTVNYEDLDEGVVLDPNGWEDVTDIREMIPNLPTNEDEEVAPEEYQLNQEPEEEEFNVHFPKPKPQDDLDINDPEFYDKLHEKYYPDLPKETEKLSWMTTPMPKQTITTYESISDMRFDFQGNLVELIDERDEESKDKSIPTFLGLHHHSENPQLAGYTLAELAHLSRSTLPGQRCISIQTLGRILHKLGKHHYSPASQNKDDPEDKYFNENLQEMANNFENMMWDIVEQLRIIESITEASDESKTKNLSVRNYAIEALWLWKQGGGRSTTTAETEEEMITKAVQQQL</sequence>
<dbReference type="AlphaFoldDB" id="A0A8J5QI52"/>
<feature type="compositionally biased region" description="Basic residues" evidence="2">
    <location>
        <begin position="34"/>
        <end position="44"/>
    </location>
</feature>
<evidence type="ECO:0000313" key="6">
    <source>
        <dbReference type="Proteomes" id="UP000694255"/>
    </source>
</evidence>
<feature type="compositionally biased region" description="Pro residues" evidence="2">
    <location>
        <begin position="54"/>
        <end position="66"/>
    </location>
</feature>
<feature type="compositionally biased region" description="Pro residues" evidence="2">
    <location>
        <begin position="13"/>
        <end position="26"/>
    </location>
</feature>
<dbReference type="Pfam" id="PF08620">
    <property type="entry name" value="RPAP1_C"/>
    <property type="match status" value="1"/>
</dbReference>
<protein>
    <recommendedName>
        <fullName evidence="7">RNA polymerase II-associated protein RBA50</fullName>
    </recommendedName>
</protein>
<accession>A0A8J5QI52</accession>
<feature type="compositionally biased region" description="Basic and acidic residues" evidence="2">
    <location>
        <begin position="1"/>
        <end position="11"/>
    </location>
</feature>
<name>A0A8J5QI52_9ASCO</name>
<proteinExistence type="inferred from homology"/>
<comment type="caution">
    <text evidence="5">The sequence shown here is derived from an EMBL/GenBank/DDBJ whole genome shotgun (WGS) entry which is preliminary data.</text>
</comment>
<dbReference type="PANTHER" id="PTHR21483:SF18">
    <property type="entry name" value="RNA POLYMERASE II-ASSOCIATED PROTEIN 1"/>
    <property type="match status" value="1"/>
</dbReference>
<dbReference type="RefSeq" id="XP_049261770.1">
    <property type="nucleotide sequence ID" value="XM_049409015.1"/>
</dbReference>
<dbReference type="GO" id="GO:0006366">
    <property type="term" value="P:transcription by RNA polymerase II"/>
    <property type="evidence" value="ECO:0007669"/>
    <property type="project" value="InterPro"/>
</dbReference>
<comment type="similarity">
    <text evidence="1">Belongs to the RPAP1 family.</text>
</comment>
<keyword evidence="6" id="KW-1185">Reference proteome</keyword>
<reference evidence="5 6" key="1">
    <citation type="journal article" date="2021" name="DNA Res.">
        <title>Genome analysis of Candida subhashii reveals its hybrid nature and dual mitochondrial genome conformations.</title>
        <authorList>
            <person name="Mixao V."/>
            <person name="Hegedusova E."/>
            <person name="Saus E."/>
            <person name="Pryszcz L.P."/>
            <person name="Cillingova A."/>
            <person name="Nosek J."/>
            <person name="Gabaldon T."/>
        </authorList>
    </citation>
    <scope>NUCLEOTIDE SEQUENCE [LARGE SCALE GENOMIC DNA]</scope>
    <source>
        <strain evidence="5 6">CBS 10753</strain>
    </source>
</reference>
<evidence type="ECO:0008006" key="7">
    <source>
        <dbReference type="Google" id="ProtNLM"/>
    </source>
</evidence>
<evidence type="ECO:0000259" key="4">
    <source>
        <dbReference type="Pfam" id="PF08621"/>
    </source>
</evidence>
<dbReference type="Pfam" id="PF08621">
    <property type="entry name" value="RPAP1_N"/>
    <property type="match status" value="1"/>
</dbReference>
<dbReference type="InterPro" id="IPR039913">
    <property type="entry name" value="RPAP1/Rba50"/>
</dbReference>
<dbReference type="Proteomes" id="UP000694255">
    <property type="component" value="Unassembled WGS sequence"/>
</dbReference>
<dbReference type="GeneID" id="73471796"/>
<evidence type="ECO:0000259" key="3">
    <source>
        <dbReference type="Pfam" id="PF08620"/>
    </source>
</evidence>
<organism evidence="5 6">
    <name type="scientific">[Candida] subhashii</name>
    <dbReference type="NCBI Taxonomy" id="561895"/>
    <lineage>
        <taxon>Eukaryota</taxon>
        <taxon>Fungi</taxon>
        <taxon>Dikarya</taxon>
        <taxon>Ascomycota</taxon>
        <taxon>Saccharomycotina</taxon>
        <taxon>Pichiomycetes</taxon>
        <taxon>Debaryomycetaceae</taxon>
        <taxon>Spathaspora</taxon>
    </lineage>
</organism>
<evidence type="ECO:0000313" key="5">
    <source>
        <dbReference type="EMBL" id="KAG7661537.1"/>
    </source>
</evidence>
<feature type="compositionally biased region" description="Basic and acidic residues" evidence="2">
    <location>
        <begin position="67"/>
        <end position="85"/>
    </location>
</feature>
<dbReference type="EMBL" id="JAGSYN010000218">
    <property type="protein sequence ID" value="KAG7661537.1"/>
    <property type="molecule type" value="Genomic_DNA"/>
</dbReference>
<feature type="region of interest" description="Disordered" evidence="2">
    <location>
        <begin position="1"/>
        <end position="85"/>
    </location>
</feature>
<evidence type="ECO:0000256" key="1">
    <source>
        <dbReference type="ARBA" id="ARBA00009953"/>
    </source>
</evidence>
<dbReference type="InterPro" id="IPR013930">
    <property type="entry name" value="RPAP1_N"/>
</dbReference>
<feature type="domain" description="RPAP1 N-terminal" evidence="4">
    <location>
        <begin position="70"/>
        <end position="115"/>
    </location>
</feature>
<evidence type="ECO:0000256" key="2">
    <source>
        <dbReference type="SAM" id="MobiDB-lite"/>
    </source>
</evidence>
<feature type="domain" description="RPAP1 C-terminal" evidence="3">
    <location>
        <begin position="314"/>
        <end position="388"/>
    </location>
</feature>
<dbReference type="PANTHER" id="PTHR21483">
    <property type="entry name" value="RNA POLYMERASE II-ASSOCIATED PROTEIN 1"/>
    <property type="match status" value="1"/>
</dbReference>
<feature type="region of interest" description="Disordered" evidence="2">
    <location>
        <begin position="110"/>
        <end position="133"/>
    </location>
</feature>
<gene>
    <name evidence="5" type="ORF">J8A68_004996</name>
</gene>